<feature type="domain" description="Ribosomal RNA-processing protein 7 C-terminal" evidence="3">
    <location>
        <begin position="138"/>
        <end position="245"/>
    </location>
</feature>
<reference evidence="4" key="1">
    <citation type="journal article" date="2010" name="Science">
        <title>Plasticity of animal genome architecture unmasked by rapid evolution of a pelagic tunicate.</title>
        <authorList>
            <person name="Denoeud F."/>
            <person name="Henriet S."/>
            <person name="Mungpakdee S."/>
            <person name="Aury J.M."/>
            <person name="Da Silva C."/>
            <person name="Brinkmann H."/>
            <person name="Mikhaleva J."/>
            <person name="Olsen L.C."/>
            <person name="Jubin C."/>
            <person name="Canestro C."/>
            <person name="Bouquet J.M."/>
            <person name="Danks G."/>
            <person name="Poulain J."/>
            <person name="Campsteijn C."/>
            <person name="Adamski M."/>
            <person name="Cross I."/>
            <person name="Yadetie F."/>
            <person name="Muffato M."/>
            <person name="Louis A."/>
            <person name="Butcher S."/>
            <person name="Tsagkogeorga G."/>
            <person name="Konrad A."/>
            <person name="Singh S."/>
            <person name="Jensen M.F."/>
            <person name="Cong E.H."/>
            <person name="Eikeseth-Otteraa H."/>
            <person name="Noel B."/>
            <person name="Anthouard V."/>
            <person name="Porcel B.M."/>
            <person name="Kachouri-Lafond R."/>
            <person name="Nishino A."/>
            <person name="Ugolini M."/>
            <person name="Chourrout P."/>
            <person name="Nishida H."/>
            <person name="Aasland R."/>
            <person name="Huzurbazar S."/>
            <person name="Westhof E."/>
            <person name="Delsuc F."/>
            <person name="Lehrach H."/>
            <person name="Reinhardt R."/>
            <person name="Weissenbach J."/>
            <person name="Roy S.W."/>
            <person name="Artiguenave F."/>
            <person name="Postlethwait J.H."/>
            <person name="Manak J.R."/>
            <person name="Thompson E.M."/>
            <person name="Jaillon O."/>
            <person name="Du Pasquier L."/>
            <person name="Boudinot P."/>
            <person name="Liberles D.A."/>
            <person name="Volff J.N."/>
            <person name="Philippe H."/>
            <person name="Lenhard B."/>
            <person name="Roest Crollius H."/>
            <person name="Wincker P."/>
            <person name="Chourrout D."/>
        </authorList>
    </citation>
    <scope>NUCLEOTIDE SEQUENCE [LARGE SCALE GENOMIC DNA]</scope>
</reference>
<feature type="coiled-coil region" evidence="2">
    <location>
        <begin position="213"/>
        <end position="240"/>
    </location>
</feature>
<dbReference type="Gene3D" id="6.10.250.1770">
    <property type="match status" value="1"/>
</dbReference>
<protein>
    <recommendedName>
        <fullName evidence="3">Ribosomal RNA-processing protein 7 C-terminal domain-containing protein</fullName>
    </recommendedName>
</protein>
<dbReference type="GO" id="GO:0000028">
    <property type="term" value="P:ribosomal small subunit assembly"/>
    <property type="evidence" value="ECO:0007669"/>
    <property type="project" value="TreeGrafter"/>
</dbReference>
<evidence type="ECO:0000313" key="4">
    <source>
        <dbReference type="EMBL" id="CBY15014.1"/>
    </source>
</evidence>
<accession>E4XZF2</accession>
<dbReference type="InterPro" id="IPR024326">
    <property type="entry name" value="RRP7_C"/>
</dbReference>
<dbReference type="PANTHER" id="PTHR13191:SF0">
    <property type="entry name" value="RIBOSOMAL RNA-PROCESSING PROTEIN 7 HOMOLOG A-RELATED"/>
    <property type="match status" value="1"/>
</dbReference>
<dbReference type="CDD" id="cd12951">
    <property type="entry name" value="RRP7_Rrp7A"/>
    <property type="match status" value="1"/>
</dbReference>
<dbReference type="SUPFAM" id="SSF54928">
    <property type="entry name" value="RNA-binding domain, RBD"/>
    <property type="match status" value="1"/>
</dbReference>
<proteinExistence type="inferred from homology"/>
<organism evidence="4">
    <name type="scientific">Oikopleura dioica</name>
    <name type="common">Tunicate</name>
    <dbReference type="NCBI Taxonomy" id="34765"/>
    <lineage>
        <taxon>Eukaryota</taxon>
        <taxon>Metazoa</taxon>
        <taxon>Chordata</taxon>
        <taxon>Tunicata</taxon>
        <taxon>Appendicularia</taxon>
        <taxon>Copelata</taxon>
        <taxon>Oikopleuridae</taxon>
        <taxon>Oikopleura</taxon>
    </lineage>
</organism>
<evidence type="ECO:0000259" key="3">
    <source>
        <dbReference type="Pfam" id="PF12923"/>
    </source>
</evidence>
<dbReference type="GO" id="GO:0032545">
    <property type="term" value="C:CURI complex"/>
    <property type="evidence" value="ECO:0007669"/>
    <property type="project" value="TreeGrafter"/>
</dbReference>
<dbReference type="GO" id="GO:0003676">
    <property type="term" value="F:nucleic acid binding"/>
    <property type="evidence" value="ECO:0007669"/>
    <property type="project" value="InterPro"/>
</dbReference>
<evidence type="ECO:0000313" key="5">
    <source>
        <dbReference type="Proteomes" id="UP000001307"/>
    </source>
</evidence>
<dbReference type="PANTHER" id="PTHR13191">
    <property type="entry name" value="RIBOSOMAL RNA PROCESSING PROTEIN 7-RELATED"/>
    <property type="match status" value="1"/>
</dbReference>
<dbReference type="AlphaFoldDB" id="E4XZF2"/>
<dbReference type="InterPro" id="IPR040446">
    <property type="entry name" value="RRP7"/>
</dbReference>
<dbReference type="InterPro" id="IPR012677">
    <property type="entry name" value="Nucleotide-bd_a/b_plait_sf"/>
</dbReference>
<evidence type="ECO:0000256" key="1">
    <source>
        <dbReference type="ARBA" id="ARBA00006110"/>
    </source>
</evidence>
<dbReference type="InParanoid" id="E4XZF2"/>
<sequence>MSDSLTFDIKFEEKSEGGHTLFVREHKTRVEEEHRPSGRTVIVCNIPPWCPKNSIKANFGRFGKIKDIQLQLKPGKKPEEEENTNNRFSVAYIVYADAASIEKLTKAANMKKPKPMYANTIENPVITGYPLFCAEYNQSFPDIKKLQANINEFMANFDDQKTEEQMKADDGWQVAGKKKFVRLTEAEQNEMKKKVAKKRKRDQQLNFYSFQIRESKKNKIVEMRKKFEEDKQKINRMKQERKFKPVAS</sequence>
<dbReference type="Pfam" id="PF12923">
    <property type="entry name" value="RRP7"/>
    <property type="match status" value="1"/>
</dbReference>
<keyword evidence="2" id="KW-0175">Coiled coil</keyword>
<dbReference type="InterPro" id="IPR035979">
    <property type="entry name" value="RBD_domain_sf"/>
</dbReference>
<dbReference type="OrthoDB" id="5390at2759"/>
<dbReference type="Gene3D" id="3.30.70.330">
    <property type="match status" value="1"/>
</dbReference>
<dbReference type="GO" id="GO:0034456">
    <property type="term" value="C:UTP-C complex"/>
    <property type="evidence" value="ECO:0007669"/>
    <property type="project" value="TreeGrafter"/>
</dbReference>
<comment type="similarity">
    <text evidence="1">Belongs to the RRP7 family.</text>
</comment>
<dbReference type="GO" id="GO:0006364">
    <property type="term" value="P:rRNA processing"/>
    <property type="evidence" value="ECO:0007669"/>
    <property type="project" value="TreeGrafter"/>
</dbReference>
<dbReference type="EMBL" id="FN653404">
    <property type="protein sequence ID" value="CBY15014.1"/>
    <property type="molecule type" value="Genomic_DNA"/>
</dbReference>
<evidence type="ECO:0000256" key="2">
    <source>
        <dbReference type="SAM" id="Coils"/>
    </source>
</evidence>
<dbReference type="Proteomes" id="UP000001307">
    <property type="component" value="Unassembled WGS sequence"/>
</dbReference>
<gene>
    <name evidence="4" type="ORF">GSOID_T00010117001</name>
</gene>
<name>E4XZF2_OIKDI</name>
<keyword evidence="5" id="KW-1185">Reference proteome</keyword>